<keyword evidence="3" id="KW-1185">Reference proteome</keyword>
<protein>
    <recommendedName>
        <fullName evidence="1">Phasin domain-containing protein</fullName>
    </recommendedName>
</protein>
<evidence type="ECO:0000313" key="2">
    <source>
        <dbReference type="EMBL" id="MBB5041482.1"/>
    </source>
</evidence>
<dbReference type="InterPro" id="IPR018968">
    <property type="entry name" value="Phasin"/>
</dbReference>
<feature type="domain" description="Phasin" evidence="1">
    <location>
        <begin position="41"/>
        <end position="100"/>
    </location>
</feature>
<dbReference type="Proteomes" id="UP000535406">
    <property type="component" value="Unassembled WGS sequence"/>
</dbReference>
<dbReference type="RefSeq" id="WP_184141224.1">
    <property type="nucleotide sequence ID" value="NZ_JACHIK010000002.1"/>
</dbReference>
<organism evidence="2 3">
    <name type="scientific">Shinella fusca</name>
    <dbReference type="NCBI Taxonomy" id="544480"/>
    <lineage>
        <taxon>Bacteria</taxon>
        <taxon>Pseudomonadati</taxon>
        <taxon>Pseudomonadota</taxon>
        <taxon>Alphaproteobacteria</taxon>
        <taxon>Hyphomicrobiales</taxon>
        <taxon>Rhizobiaceae</taxon>
        <taxon>Shinella</taxon>
    </lineage>
</organism>
<proteinExistence type="predicted"/>
<reference evidence="2 3" key="1">
    <citation type="submission" date="2020-08" db="EMBL/GenBank/DDBJ databases">
        <title>Genomic Encyclopedia of Type Strains, Phase IV (KMG-IV): sequencing the most valuable type-strain genomes for metagenomic binning, comparative biology and taxonomic classification.</title>
        <authorList>
            <person name="Goeker M."/>
        </authorList>
    </citation>
    <scope>NUCLEOTIDE SEQUENCE [LARGE SCALE GENOMIC DNA]</scope>
    <source>
        <strain evidence="2 3">DSM 21319</strain>
    </source>
</reference>
<name>A0A7W7YSJ3_9HYPH</name>
<dbReference type="EMBL" id="JACHIK010000002">
    <property type="protein sequence ID" value="MBB5041482.1"/>
    <property type="molecule type" value="Genomic_DNA"/>
</dbReference>
<comment type="caution">
    <text evidence="2">The sequence shown here is derived from an EMBL/GenBank/DDBJ whole genome shotgun (WGS) entry which is preliminary data.</text>
</comment>
<gene>
    <name evidence="2" type="ORF">HNQ66_000865</name>
</gene>
<evidence type="ECO:0000313" key="3">
    <source>
        <dbReference type="Proteomes" id="UP000535406"/>
    </source>
</evidence>
<evidence type="ECO:0000259" key="1">
    <source>
        <dbReference type="Pfam" id="PF09361"/>
    </source>
</evidence>
<dbReference type="AlphaFoldDB" id="A0A7W7YSJ3"/>
<dbReference type="Pfam" id="PF09361">
    <property type="entry name" value="Phasin_2"/>
    <property type="match status" value="1"/>
</dbReference>
<sequence>MPECDMMTTEHAAAPLAWPVIGTEPFLRAPFEIGLAMHRYWLVAASRLLQDQAAHLQNLAECSDPLSMLVCQTELAEKSVAAGLEDLRRGVDTVTEAAGEPPQ</sequence>
<accession>A0A7W7YSJ3</accession>